<dbReference type="AlphaFoldDB" id="F9YBJ1"/>
<feature type="transmembrane region" description="Helical" evidence="7">
    <location>
        <begin position="123"/>
        <end position="143"/>
    </location>
</feature>
<dbReference type="OrthoDB" id="9766870at2"/>
<protein>
    <submittedName>
        <fullName evidence="9">ABC transporter permease protein</fullName>
    </submittedName>
</protein>
<comment type="subcellular location">
    <subcellularLocation>
        <location evidence="1 7">Cell membrane</location>
        <topology evidence="1 7">Multi-pass membrane protein</topology>
    </subcellularLocation>
</comment>
<proteinExistence type="inferred from homology"/>
<keyword evidence="6 7" id="KW-0472">Membrane</keyword>
<evidence type="ECO:0000256" key="7">
    <source>
        <dbReference type="RuleBase" id="RU363032"/>
    </source>
</evidence>
<feature type="transmembrane region" description="Helical" evidence="7">
    <location>
        <begin position="21"/>
        <end position="43"/>
    </location>
</feature>
<organism evidence="9 10">
    <name type="scientific">Ketogulonicigenium vulgare (strain WSH-001)</name>
    <dbReference type="NCBI Taxonomy" id="759362"/>
    <lineage>
        <taxon>Bacteria</taxon>
        <taxon>Pseudomonadati</taxon>
        <taxon>Pseudomonadota</taxon>
        <taxon>Alphaproteobacteria</taxon>
        <taxon>Rhodobacterales</taxon>
        <taxon>Roseobacteraceae</taxon>
        <taxon>Ketogulonicigenium</taxon>
    </lineage>
</organism>
<dbReference type="KEGG" id="kvl:KVU_PB0065"/>
<dbReference type="PANTHER" id="PTHR43386:SF25">
    <property type="entry name" value="PEPTIDE ABC TRANSPORTER PERMEASE PROTEIN"/>
    <property type="match status" value="1"/>
</dbReference>
<accession>F9YBJ1</accession>
<evidence type="ECO:0000256" key="4">
    <source>
        <dbReference type="ARBA" id="ARBA00022692"/>
    </source>
</evidence>
<evidence type="ECO:0000313" key="10">
    <source>
        <dbReference type="Proteomes" id="UP000000692"/>
    </source>
</evidence>
<feature type="transmembrane region" description="Helical" evidence="7">
    <location>
        <begin position="87"/>
        <end position="111"/>
    </location>
</feature>
<keyword evidence="9" id="KW-0614">Plasmid</keyword>
<evidence type="ECO:0000256" key="2">
    <source>
        <dbReference type="ARBA" id="ARBA00022448"/>
    </source>
</evidence>
<geneLocation type="plasmid" evidence="10">
    <name>pKVU_200</name>
</geneLocation>
<keyword evidence="4 7" id="KW-0812">Transmembrane</keyword>
<evidence type="ECO:0000256" key="3">
    <source>
        <dbReference type="ARBA" id="ARBA00022475"/>
    </source>
</evidence>
<sequence>MSDLSMPRARNACLPGFTQNIGIILSLALVALIALAAVVPSLFTHYDPLYADTAAALQGPSAAHWFGTDQFGRDLFARVIYGAGPSLAATALAVAIALVVGSLIGLISGYLGGWADAVIMRLVDVLLAIPGLLLSMAVVAALGFGATKVAIAVGIASVAVFARLMRAEVVRVAASRYIEAARLGGASRLTILFRHILPNAAGTVLTLAALEFGGAILAISALSFLGYGAQPPQPEWGSLISGGRDFIAVAPWLTLSPGLVIISTVLAANRISRALDPDQSLVK</sequence>
<evidence type="ECO:0000256" key="6">
    <source>
        <dbReference type="ARBA" id="ARBA00023136"/>
    </source>
</evidence>
<dbReference type="InterPro" id="IPR035906">
    <property type="entry name" value="MetI-like_sf"/>
</dbReference>
<keyword evidence="5 7" id="KW-1133">Transmembrane helix</keyword>
<dbReference type="Pfam" id="PF00528">
    <property type="entry name" value="BPD_transp_1"/>
    <property type="match status" value="1"/>
</dbReference>
<dbReference type="GO" id="GO:0055085">
    <property type="term" value="P:transmembrane transport"/>
    <property type="evidence" value="ECO:0007669"/>
    <property type="project" value="InterPro"/>
</dbReference>
<dbReference type="Gene3D" id="1.10.3720.10">
    <property type="entry name" value="MetI-like"/>
    <property type="match status" value="1"/>
</dbReference>
<dbReference type="CDD" id="cd06261">
    <property type="entry name" value="TM_PBP2"/>
    <property type="match status" value="1"/>
</dbReference>
<keyword evidence="2 7" id="KW-0813">Transport</keyword>
<feature type="transmembrane region" description="Helical" evidence="7">
    <location>
        <begin position="204"/>
        <end position="226"/>
    </location>
</feature>
<feature type="transmembrane region" description="Helical" evidence="7">
    <location>
        <begin position="149"/>
        <end position="166"/>
    </location>
</feature>
<dbReference type="InterPro" id="IPR050366">
    <property type="entry name" value="BP-dependent_transpt_permease"/>
</dbReference>
<dbReference type="InterPro" id="IPR000515">
    <property type="entry name" value="MetI-like"/>
</dbReference>
<dbReference type="EMBL" id="CP002020">
    <property type="protein sequence ID" value="AEM42743.1"/>
    <property type="molecule type" value="Genomic_DNA"/>
</dbReference>
<dbReference type="PANTHER" id="PTHR43386">
    <property type="entry name" value="OLIGOPEPTIDE TRANSPORT SYSTEM PERMEASE PROTEIN APPC"/>
    <property type="match status" value="1"/>
</dbReference>
<dbReference type="PROSITE" id="PS50928">
    <property type="entry name" value="ABC_TM1"/>
    <property type="match status" value="1"/>
</dbReference>
<dbReference type="Proteomes" id="UP000000692">
    <property type="component" value="Plasmid 2"/>
</dbReference>
<keyword evidence="3" id="KW-1003">Cell membrane</keyword>
<dbReference type="HOGENOM" id="CLU_028518_5_2_5"/>
<dbReference type="SUPFAM" id="SSF161098">
    <property type="entry name" value="MetI-like"/>
    <property type="match status" value="1"/>
</dbReference>
<dbReference type="GO" id="GO:0005886">
    <property type="term" value="C:plasma membrane"/>
    <property type="evidence" value="ECO:0007669"/>
    <property type="project" value="UniProtKB-SubCell"/>
</dbReference>
<feature type="domain" description="ABC transmembrane type-1" evidence="8">
    <location>
        <begin position="83"/>
        <end position="272"/>
    </location>
</feature>
<name>F9YBJ1_KETVW</name>
<keyword evidence="10" id="KW-1185">Reference proteome</keyword>
<reference evidence="9 10" key="1">
    <citation type="journal article" date="2011" name="J. Bacteriol.">
        <title>Complete genome sequence of the industrial strain Ketogulonicigenium vulgare WSH-001.</title>
        <authorList>
            <person name="Liu L."/>
            <person name="Li Y."/>
            <person name="Zhang J."/>
            <person name="Zhou Z."/>
            <person name="Liu J."/>
            <person name="Li X."/>
            <person name="Zhou J."/>
            <person name="Du G."/>
            <person name="Wang L."/>
            <person name="Chen J."/>
        </authorList>
    </citation>
    <scope>NUCLEOTIDE SEQUENCE [LARGE SCALE GENOMIC DNA]</scope>
    <source>
        <strain evidence="9 10">WSH-001</strain>
        <plasmid evidence="10">pKVU_200</plasmid>
    </source>
</reference>
<feature type="transmembrane region" description="Helical" evidence="7">
    <location>
        <begin position="246"/>
        <end position="268"/>
    </location>
</feature>
<gene>
    <name evidence="9" type="ordered locus">KVU_PB0065</name>
</gene>
<comment type="similarity">
    <text evidence="7">Belongs to the binding-protein-dependent transport system permease family.</text>
</comment>
<evidence type="ECO:0000256" key="5">
    <source>
        <dbReference type="ARBA" id="ARBA00022989"/>
    </source>
</evidence>
<dbReference type="RefSeq" id="WP_014538163.1">
    <property type="nucleotide sequence ID" value="NC_017385.1"/>
</dbReference>
<evidence type="ECO:0000313" key="9">
    <source>
        <dbReference type="EMBL" id="AEM42743.1"/>
    </source>
</evidence>
<evidence type="ECO:0000256" key="1">
    <source>
        <dbReference type="ARBA" id="ARBA00004651"/>
    </source>
</evidence>
<evidence type="ECO:0000259" key="8">
    <source>
        <dbReference type="PROSITE" id="PS50928"/>
    </source>
</evidence>
<dbReference type="PATRIC" id="fig|759362.5.peg.3019"/>